<keyword evidence="2" id="KW-1185">Reference proteome</keyword>
<evidence type="ECO:0000313" key="1">
    <source>
        <dbReference type="EMBL" id="ROQ20951.1"/>
    </source>
</evidence>
<dbReference type="EMBL" id="RJUK01000001">
    <property type="protein sequence ID" value="ROQ20951.1"/>
    <property type="molecule type" value="Genomic_DNA"/>
</dbReference>
<protein>
    <submittedName>
        <fullName evidence="1">Putative 2-oxoglutarate-Fe(II)-dependent oxygenase superfamily protein</fullName>
    </submittedName>
</protein>
<dbReference type="Proteomes" id="UP000273643">
    <property type="component" value="Unassembled WGS sequence"/>
</dbReference>
<reference evidence="1 2" key="1">
    <citation type="submission" date="2018-11" db="EMBL/GenBank/DDBJ databases">
        <title>Genomic Encyclopedia of Type Strains, Phase IV (KMG-IV): sequencing the most valuable type-strain genomes for metagenomic binning, comparative biology and taxonomic classification.</title>
        <authorList>
            <person name="Goeker M."/>
        </authorList>
    </citation>
    <scope>NUCLEOTIDE SEQUENCE [LARGE SCALE GENOMIC DNA]</scope>
    <source>
        <strain evidence="1 2">DSM 16974</strain>
    </source>
</reference>
<dbReference type="InterPro" id="IPR011990">
    <property type="entry name" value="TPR-like_helical_dom_sf"/>
</dbReference>
<organism evidence="1 2">
    <name type="scientific">Marinimicrobium koreense</name>
    <dbReference type="NCBI Taxonomy" id="306545"/>
    <lineage>
        <taxon>Bacteria</taxon>
        <taxon>Pseudomonadati</taxon>
        <taxon>Pseudomonadota</taxon>
        <taxon>Gammaproteobacteria</taxon>
        <taxon>Cellvibrionales</taxon>
        <taxon>Cellvibrionaceae</taxon>
        <taxon>Marinimicrobium</taxon>
    </lineage>
</organism>
<dbReference type="InterPro" id="IPR012668">
    <property type="entry name" value="CHP02466"/>
</dbReference>
<accession>A0A3N1P036</accession>
<dbReference type="RefSeq" id="WP_123638019.1">
    <property type="nucleotide sequence ID" value="NZ_RJUK01000001.1"/>
</dbReference>
<proteinExistence type="predicted"/>
<sequence>MSTDKVLQNAQQAMNEGRADLAVERLRAASGQYPDSAAIWTQLGFALHQEQWEPEAAEAFARACALDGRNADTAMALAQSRFLAGLPSTASFERVLQLAPHDLNVLRGYTSALAAERQRDKAIGLLQDALKQQPGWLAGHKSIASLRFTGGDATHFTDSFKDACARQPDNLALWLEWFRSLAQVRDWIGSRRVLEAAEKRFEGHPQLTVAELFVASESGDDERAATLFEQTTSVKDVVRDMALIRYSLRRGDPERAEQAALRHMNTRSAPVIWPYLSLIWRLRKDPRAEWLDEGARRAQTFELELSGDELAQLTLLLRQLHTARSPYAEQSVRGGTQTDQNLFLRHEPILRDLRARVQSAVQNYVSRLPEPAVGHPLLGVNRREVLRGRVHFSGSWSVRLKSQGYNVSHTHPVGWISSALYISLPKGERMGQPPAGWLQFGTPPPELELDLQAYKKVEPKAARLVLFPSTLWHSTVPFNDGERLAVAFDVQAPPVAAPAATGR</sequence>
<dbReference type="AlphaFoldDB" id="A0A3N1P036"/>
<evidence type="ECO:0000313" key="2">
    <source>
        <dbReference type="Proteomes" id="UP000273643"/>
    </source>
</evidence>
<dbReference type="Pfam" id="PF13759">
    <property type="entry name" value="2OG-FeII_Oxy_5"/>
    <property type="match status" value="1"/>
</dbReference>
<dbReference type="Gene3D" id="2.60.120.620">
    <property type="entry name" value="q2cbj1_9rhob like domain"/>
    <property type="match status" value="1"/>
</dbReference>
<comment type="caution">
    <text evidence="1">The sequence shown here is derived from an EMBL/GenBank/DDBJ whole genome shotgun (WGS) entry which is preliminary data.</text>
</comment>
<gene>
    <name evidence="1" type="ORF">EDC38_1572</name>
</gene>
<dbReference type="SUPFAM" id="SSF48452">
    <property type="entry name" value="TPR-like"/>
    <property type="match status" value="1"/>
</dbReference>
<name>A0A3N1P036_9GAMM</name>
<dbReference type="Gene3D" id="1.25.40.10">
    <property type="entry name" value="Tetratricopeptide repeat domain"/>
    <property type="match status" value="1"/>
</dbReference>
<dbReference type="OrthoDB" id="9766710at2"/>